<keyword evidence="3 5" id="KW-0347">Helicase</keyword>
<dbReference type="GO" id="GO:0004386">
    <property type="term" value="F:helicase activity"/>
    <property type="evidence" value="ECO:0007669"/>
    <property type="project" value="UniProtKB-KW"/>
</dbReference>
<feature type="compositionally biased region" description="Basic and acidic residues" evidence="6">
    <location>
        <begin position="515"/>
        <end position="536"/>
    </location>
</feature>
<feature type="region of interest" description="Disordered" evidence="6">
    <location>
        <begin position="514"/>
        <end position="536"/>
    </location>
</feature>
<dbReference type="PROSITE" id="PS00039">
    <property type="entry name" value="DEAD_ATP_HELICASE"/>
    <property type="match status" value="1"/>
</dbReference>
<evidence type="ECO:0000259" key="8">
    <source>
        <dbReference type="PROSITE" id="PS51194"/>
    </source>
</evidence>
<dbReference type="VEuPathDB" id="TrichDB:TVAGG3_0181090"/>
<feature type="compositionally biased region" description="Basic and acidic residues" evidence="6">
    <location>
        <begin position="86"/>
        <end position="99"/>
    </location>
</feature>
<dbReference type="VEuPathDB" id="TrichDB:TVAG_184440"/>
<gene>
    <name evidence="9" type="ORF">TVAG_184440</name>
</gene>
<dbReference type="GO" id="GO:0071013">
    <property type="term" value="C:catalytic step 2 spliceosome"/>
    <property type="evidence" value="ECO:0000318"/>
    <property type="project" value="GO_Central"/>
</dbReference>
<keyword evidence="1 5" id="KW-0547">Nucleotide-binding</keyword>
<dbReference type="InterPro" id="IPR000629">
    <property type="entry name" value="RNA-helicase_DEAD-box_CS"/>
</dbReference>
<evidence type="ECO:0000259" key="7">
    <source>
        <dbReference type="PROSITE" id="PS51192"/>
    </source>
</evidence>
<dbReference type="InterPro" id="IPR044742">
    <property type="entry name" value="DEAD/DEAH_RhlB"/>
</dbReference>
<evidence type="ECO:0000256" key="1">
    <source>
        <dbReference type="ARBA" id="ARBA00022741"/>
    </source>
</evidence>
<evidence type="ECO:0000313" key="9">
    <source>
        <dbReference type="EMBL" id="EAY10542.1"/>
    </source>
</evidence>
<feature type="domain" description="Helicase ATP-binding" evidence="7">
    <location>
        <begin position="171"/>
        <end position="350"/>
    </location>
</feature>
<dbReference type="GO" id="GO:0016787">
    <property type="term" value="F:hydrolase activity"/>
    <property type="evidence" value="ECO:0007669"/>
    <property type="project" value="UniProtKB-KW"/>
</dbReference>
<dbReference type="SUPFAM" id="SSF52540">
    <property type="entry name" value="P-loop containing nucleoside triphosphate hydrolases"/>
    <property type="match status" value="1"/>
</dbReference>
<dbReference type="InterPro" id="IPR027417">
    <property type="entry name" value="P-loop_NTPase"/>
</dbReference>
<dbReference type="InterPro" id="IPR001650">
    <property type="entry name" value="Helicase_C-like"/>
</dbReference>
<evidence type="ECO:0000313" key="10">
    <source>
        <dbReference type="Proteomes" id="UP000001542"/>
    </source>
</evidence>
<comment type="similarity">
    <text evidence="5">Belongs to the DEAD box helicase family.</text>
</comment>
<keyword evidence="10" id="KW-1185">Reference proteome</keyword>
<reference evidence="9" key="1">
    <citation type="submission" date="2006-10" db="EMBL/GenBank/DDBJ databases">
        <authorList>
            <person name="Amadeo P."/>
            <person name="Zhao Q."/>
            <person name="Wortman J."/>
            <person name="Fraser-Liggett C."/>
            <person name="Carlton J."/>
        </authorList>
    </citation>
    <scope>NUCLEOTIDE SEQUENCE</scope>
    <source>
        <strain evidence="9">G3</strain>
    </source>
</reference>
<dbReference type="SMR" id="A2E9Y0"/>
<keyword evidence="4 5" id="KW-0067">ATP-binding</keyword>
<dbReference type="RefSeq" id="XP_001322765.1">
    <property type="nucleotide sequence ID" value="XM_001322730.1"/>
</dbReference>
<dbReference type="PANTHER" id="PTHR47959">
    <property type="entry name" value="ATP-DEPENDENT RNA HELICASE RHLE-RELATED"/>
    <property type="match status" value="1"/>
</dbReference>
<dbReference type="GO" id="GO:0005524">
    <property type="term" value="F:ATP binding"/>
    <property type="evidence" value="ECO:0007669"/>
    <property type="project" value="UniProtKB-KW"/>
</dbReference>
<protein>
    <submittedName>
        <fullName evidence="9">DEAD/DEAH box helicase family protein</fullName>
    </submittedName>
</protein>
<dbReference type="PROSITE" id="PS51192">
    <property type="entry name" value="HELICASE_ATP_BIND_1"/>
    <property type="match status" value="1"/>
</dbReference>
<feature type="domain" description="Helicase C-terminal" evidence="8">
    <location>
        <begin position="361"/>
        <end position="520"/>
    </location>
</feature>
<keyword evidence="2 5" id="KW-0378">Hydrolase</keyword>
<dbReference type="GO" id="GO:0000398">
    <property type="term" value="P:mRNA splicing, via spliceosome"/>
    <property type="evidence" value="ECO:0000318"/>
    <property type="project" value="GO_Central"/>
</dbReference>
<dbReference type="InParanoid" id="A2E9Y0"/>
<proteinExistence type="inferred from homology"/>
<dbReference type="GO" id="GO:0003729">
    <property type="term" value="F:mRNA binding"/>
    <property type="evidence" value="ECO:0000318"/>
    <property type="project" value="GO_Central"/>
</dbReference>
<dbReference type="SMART" id="SM00487">
    <property type="entry name" value="DEXDc"/>
    <property type="match status" value="1"/>
</dbReference>
<dbReference type="PANTHER" id="PTHR47959:SF13">
    <property type="entry name" value="ATP-DEPENDENT RNA HELICASE RHLE"/>
    <property type="match status" value="1"/>
</dbReference>
<dbReference type="Pfam" id="PF00271">
    <property type="entry name" value="Helicase_C"/>
    <property type="match status" value="1"/>
</dbReference>
<sequence>MIPPDQSDKLPYGFVPVKRAKKDVFIKSSVDDKQVKYIHDVFTEEKERGARNFTDSRSMTWSWKEDTFQKFRDKIGGSSIKIIDPDEQRTKYDEFERPSNRPRKAQSKSNKEMNPREIRLWRNDNQVNFRAKFKVSTPPMIEWGSPLQPELVSELREQNFAKPLVIQAASIPLSIDSYDIIGLSQPGTGKTLAYVIPLLYYILEYKKNHPETNNFSIPLSVVLVPTHELAVQVQEVIDKLGINLGIKSRTLTGSFRLNDQALELSHENHVIVATPGRLKDAIEAHLVSVKKVFFIVMDEADKMVDKSLGPQISFILNECPKEKHLMMFSATMPHEVLSIVEEFFTKVVTVSVGEIGGASENIKQVVHYCRQADRLGLLLKSLRGMKAPIIVFTNTRDSCEKSAMEIQNNGFRSAFIHGGKSQKERDSIVEGIQNNLFDVLVATDVISRGIDIPNVENVVNLELPRNIHTYVHRIGRTGRNGKEGIATSFVTKDDKEIMYDLAAMLRRGNFAIPDEMARDPSSQHRVEPTENEHFDQ</sequence>
<dbReference type="CDD" id="cd18787">
    <property type="entry name" value="SF2_C_DEAD"/>
    <property type="match status" value="1"/>
</dbReference>
<dbReference type="OMA" id="IFINYKR"/>
<dbReference type="Pfam" id="PF00270">
    <property type="entry name" value="DEAD"/>
    <property type="match status" value="1"/>
</dbReference>
<accession>A2E9Y0</accession>
<evidence type="ECO:0000256" key="6">
    <source>
        <dbReference type="SAM" id="MobiDB-lite"/>
    </source>
</evidence>
<dbReference type="STRING" id="5722.A2E9Y0"/>
<name>A2E9Y0_TRIV3</name>
<dbReference type="InterPro" id="IPR050079">
    <property type="entry name" value="DEAD_box_RNA_helicase"/>
</dbReference>
<dbReference type="InterPro" id="IPR011545">
    <property type="entry name" value="DEAD/DEAH_box_helicase_dom"/>
</dbReference>
<dbReference type="eggNOG" id="KOG0333">
    <property type="taxonomic scope" value="Eukaryota"/>
</dbReference>
<dbReference type="InterPro" id="IPR014001">
    <property type="entry name" value="Helicase_ATP-bd"/>
</dbReference>
<organism evidence="9 10">
    <name type="scientific">Trichomonas vaginalis (strain ATCC PRA-98 / G3)</name>
    <dbReference type="NCBI Taxonomy" id="412133"/>
    <lineage>
        <taxon>Eukaryota</taxon>
        <taxon>Metamonada</taxon>
        <taxon>Parabasalia</taxon>
        <taxon>Trichomonadida</taxon>
        <taxon>Trichomonadidae</taxon>
        <taxon>Trichomonas</taxon>
    </lineage>
</organism>
<evidence type="ECO:0000256" key="2">
    <source>
        <dbReference type="ARBA" id="ARBA00022801"/>
    </source>
</evidence>
<dbReference type="OrthoDB" id="196131at2759"/>
<dbReference type="CDD" id="cd00268">
    <property type="entry name" value="DEADc"/>
    <property type="match status" value="1"/>
</dbReference>
<evidence type="ECO:0000256" key="3">
    <source>
        <dbReference type="ARBA" id="ARBA00022806"/>
    </source>
</evidence>
<dbReference type="PROSITE" id="PS51194">
    <property type="entry name" value="HELICASE_CTER"/>
    <property type="match status" value="1"/>
</dbReference>
<dbReference type="AlphaFoldDB" id="A2E9Y0"/>
<dbReference type="Gene3D" id="3.40.50.300">
    <property type="entry name" value="P-loop containing nucleotide triphosphate hydrolases"/>
    <property type="match status" value="2"/>
</dbReference>
<dbReference type="KEGG" id="tva:4768477"/>
<dbReference type="SMART" id="SM00490">
    <property type="entry name" value="HELICc"/>
    <property type="match status" value="1"/>
</dbReference>
<dbReference type="EMBL" id="DS113336">
    <property type="protein sequence ID" value="EAY10542.1"/>
    <property type="molecule type" value="Genomic_DNA"/>
</dbReference>
<evidence type="ECO:0000256" key="4">
    <source>
        <dbReference type="ARBA" id="ARBA00022840"/>
    </source>
</evidence>
<reference evidence="9" key="2">
    <citation type="journal article" date="2007" name="Science">
        <title>Draft genome sequence of the sexually transmitted pathogen Trichomonas vaginalis.</title>
        <authorList>
            <person name="Carlton J.M."/>
            <person name="Hirt R.P."/>
            <person name="Silva J.C."/>
            <person name="Delcher A.L."/>
            <person name="Schatz M."/>
            <person name="Zhao Q."/>
            <person name="Wortman J.R."/>
            <person name="Bidwell S.L."/>
            <person name="Alsmark U.C.M."/>
            <person name="Besteiro S."/>
            <person name="Sicheritz-Ponten T."/>
            <person name="Noel C.J."/>
            <person name="Dacks J.B."/>
            <person name="Foster P.G."/>
            <person name="Simillion C."/>
            <person name="Van de Peer Y."/>
            <person name="Miranda-Saavedra D."/>
            <person name="Barton G.J."/>
            <person name="Westrop G.D."/>
            <person name="Mueller S."/>
            <person name="Dessi D."/>
            <person name="Fiori P.L."/>
            <person name="Ren Q."/>
            <person name="Paulsen I."/>
            <person name="Zhang H."/>
            <person name="Bastida-Corcuera F.D."/>
            <person name="Simoes-Barbosa A."/>
            <person name="Brown M.T."/>
            <person name="Hayes R.D."/>
            <person name="Mukherjee M."/>
            <person name="Okumura C.Y."/>
            <person name="Schneider R."/>
            <person name="Smith A.J."/>
            <person name="Vanacova S."/>
            <person name="Villalvazo M."/>
            <person name="Haas B.J."/>
            <person name="Pertea M."/>
            <person name="Feldblyum T.V."/>
            <person name="Utterback T.R."/>
            <person name="Shu C.L."/>
            <person name="Osoegawa K."/>
            <person name="de Jong P.J."/>
            <person name="Hrdy I."/>
            <person name="Horvathova L."/>
            <person name="Zubacova Z."/>
            <person name="Dolezal P."/>
            <person name="Malik S.B."/>
            <person name="Logsdon J.M. Jr."/>
            <person name="Henze K."/>
            <person name="Gupta A."/>
            <person name="Wang C.C."/>
            <person name="Dunne R.L."/>
            <person name="Upcroft J.A."/>
            <person name="Upcroft P."/>
            <person name="White O."/>
            <person name="Salzberg S.L."/>
            <person name="Tang P."/>
            <person name="Chiu C.-H."/>
            <person name="Lee Y.-S."/>
            <person name="Embley T.M."/>
            <person name="Coombs G.H."/>
            <person name="Mottram J.C."/>
            <person name="Tachezy J."/>
            <person name="Fraser-Liggett C.M."/>
            <person name="Johnson P.J."/>
        </authorList>
    </citation>
    <scope>NUCLEOTIDE SEQUENCE [LARGE SCALE GENOMIC DNA]</scope>
    <source>
        <strain evidence="9">G3</strain>
    </source>
</reference>
<evidence type="ECO:0000256" key="5">
    <source>
        <dbReference type="RuleBase" id="RU000492"/>
    </source>
</evidence>
<dbReference type="Proteomes" id="UP000001542">
    <property type="component" value="Unassembled WGS sequence"/>
</dbReference>
<feature type="region of interest" description="Disordered" evidence="6">
    <location>
        <begin position="86"/>
        <end position="114"/>
    </location>
</feature>